<dbReference type="AlphaFoldDB" id="A0A6I6K2J3"/>
<keyword evidence="2" id="KW-1185">Reference proteome</keyword>
<proteinExistence type="predicted"/>
<reference evidence="1 2" key="1">
    <citation type="submission" date="2019-11" db="EMBL/GenBank/DDBJ databases">
        <authorList>
            <person name="Zheng R.K."/>
            <person name="Sun C.M."/>
        </authorList>
    </citation>
    <scope>NUCLEOTIDE SEQUENCE [LARGE SCALE GENOMIC DNA]</scope>
    <source>
        <strain evidence="1 2">WC007</strain>
    </source>
</reference>
<dbReference type="RefSeq" id="WP_158865942.1">
    <property type="nucleotide sequence ID" value="NZ_CP046401.1"/>
</dbReference>
<name>A0A6I6K2J3_9BACT</name>
<evidence type="ECO:0000313" key="1">
    <source>
        <dbReference type="EMBL" id="QGY44134.1"/>
    </source>
</evidence>
<protein>
    <submittedName>
        <fullName evidence="1">Uncharacterized protein</fullName>
    </submittedName>
</protein>
<accession>A0A6I6K2J3</accession>
<dbReference type="EMBL" id="CP046401">
    <property type="protein sequence ID" value="QGY44134.1"/>
    <property type="molecule type" value="Genomic_DNA"/>
</dbReference>
<dbReference type="Proteomes" id="UP000428260">
    <property type="component" value="Chromosome"/>
</dbReference>
<evidence type="ECO:0000313" key="2">
    <source>
        <dbReference type="Proteomes" id="UP000428260"/>
    </source>
</evidence>
<sequence>MENQTFEFTIMANGQPHKIKIDGHIMKIGPSKIDLRGLYRIFEKANGSKYAIALNDQNICVSQLMAAVINGETDAKDIAPAVPYVFLLHQLAEDLKTLEIK</sequence>
<dbReference type="KEGG" id="mcos:GM418_10830"/>
<gene>
    <name evidence="1" type="ORF">GM418_10830</name>
</gene>
<organism evidence="1 2">
    <name type="scientific">Maribellus comscasis</name>
    <dbReference type="NCBI Taxonomy" id="2681766"/>
    <lineage>
        <taxon>Bacteria</taxon>
        <taxon>Pseudomonadati</taxon>
        <taxon>Bacteroidota</taxon>
        <taxon>Bacteroidia</taxon>
        <taxon>Marinilabiliales</taxon>
        <taxon>Prolixibacteraceae</taxon>
        <taxon>Maribellus</taxon>
    </lineage>
</organism>